<accession>A0ABX0DV18</accession>
<comment type="caution">
    <text evidence="1">The sequence shown here is derived from an EMBL/GenBank/DDBJ whole genome shotgun (WGS) entry which is preliminary data.</text>
</comment>
<dbReference type="EMBL" id="JAAKZX010000102">
    <property type="protein sequence ID" value="NGO45776.1"/>
    <property type="molecule type" value="Genomic_DNA"/>
</dbReference>
<evidence type="ECO:0000313" key="2">
    <source>
        <dbReference type="Proteomes" id="UP001518140"/>
    </source>
</evidence>
<sequence>MTKVPQNPDGSPLRDGNVDVMLVPVAAEGGQERLVALAFTSVPLLVEALGQEQAWVIVPTEAMERTLTGSGAQAILVDPQLAEGFAGEQTDD</sequence>
<dbReference type="NCBIfam" id="NF042914">
    <property type="entry name" value="SAV915_dom"/>
    <property type="match status" value="1"/>
</dbReference>
<dbReference type="RefSeq" id="WP_165342322.1">
    <property type="nucleotide sequence ID" value="NZ_JAAKZX010000102.1"/>
</dbReference>
<gene>
    <name evidence="1" type="ORF">G6048_27775</name>
</gene>
<proteinExistence type="predicted"/>
<reference evidence="1 2" key="1">
    <citation type="submission" date="2020-02" db="EMBL/GenBank/DDBJ databases">
        <title>Whole-genome analyses of novel actinobacteria.</title>
        <authorList>
            <person name="Sahin N."/>
            <person name="Tokatli A."/>
        </authorList>
    </citation>
    <scope>NUCLEOTIDE SEQUENCE [LARGE SCALE GENOMIC DNA]</scope>
    <source>
        <strain evidence="1 2">YC419</strain>
    </source>
</reference>
<evidence type="ECO:0000313" key="1">
    <source>
        <dbReference type="EMBL" id="NGO45776.1"/>
    </source>
</evidence>
<protein>
    <recommendedName>
        <fullName evidence="3">SseB protein N-terminal domain-containing protein</fullName>
    </recommendedName>
</protein>
<keyword evidence="2" id="KW-1185">Reference proteome</keyword>
<evidence type="ECO:0008006" key="3">
    <source>
        <dbReference type="Google" id="ProtNLM"/>
    </source>
</evidence>
<name>A0ABX0DV18_9ACTN</name>
<dbReference type="Proteomes" id="UP001518140">
    <property type="component" value="Unassembled WGS sequence"/>
</dbReference>
<dbReference type="InterPro" id="IPR049975">
    <property type="entry name" value="SAV_915-like_dom"/>
</dbReference>
<organism evidence="1 2">
    <name type="scientific">Streptomyces ureilyticus</name>
    <dbReference type="NCBI Taxonomy" id="1775131"/>
    <lineage>
        <taxon>Bacteria</taxon>
        <taxon>Bacillati</taxon>
        <taxon>Actinomycetota</taxon>
        <taxon>Actinomycetes</taxon>
        <taxon>Kitasatosporales</taxon>
        <taxon>Streptomycetaceae</taxon>
        <taxon>Streptomyces</taxon>
    </lineage>
</organism>